<dbReference type="Gene3D" id="3.60.10.10">
    <property type="entry name" value="Endonuclease/exonuclease/phosphatase"/>
    <property type="match status" value="1"/>
</dbReference>
<evidence type="ECO:0000313" key="2">
    <source>
        <dbReference type="EMBL" id="SMO52401.1"/>
    </source>
</evidence>
<dbReference type="OrthoDB" id="9794261at2"/>
<dbReference type="Proteomes" id="UP000319040">
    <property type="component" value="Unassembled WGS sequence"/>
</dbReference>
<proteinExistence type="predicted"/>
<protein>
    <submittedName>
        <fullName evidence="2">Exonuclease III</fullName>
    </submittedName>
</protein>
<dbReference type="GO" id="GO:0004527">
    <property type="term" value="F:exonuclease activity"/>
    <property type="evidence" value="ECO:0007669"/>
    <property type="project" value="UniProtKB-KW"/>
</dbReference>
<evidence type="ECO:0000259" key="1">
    <source>
        <dbReference type="Pfam" id="PF03372"/>
    </source>
</evidence>
<dbReference type="AlphaFoldDB" id="A0A521C0S3"/>
<gene>
    <name evidence="2" type="ORF">SAMN06265379_102241</name>
</gene>
<keyword evidence="2" id="KW-0378">Hydrolase</keyword>
<dbReference type="EMBL" id="FXTB01000002">
    <property type="protein sequence ID" value="SMO52401.1"/>
    <property type="molecule type" value="Genomic_DNA"/>
</dbReference>
<dbReference type="InterPro" id="IPR036691">
    <property type="entry name" value="Endo/exonu/phosph_ase_sf"/>
</dbReference>
<name>A0A521C0S3_SACCC</name>
<reference evidence="2 3" key="1">
    <citation type="submission" date="2017-05" db="EMBL/GenBank/DDBJ databases">
        <authorList>
            <person name="Varghese N."/>
            <person name="Submissions S."/>
        </authorList>
    </citation>
    <scope>NUCLEOTIDE SEQUENCE [LARGE SCALE GENOMIC DNA]</scope>
    <source>
        <strain evidence="2 3">DSM 27040</strain>
    </source>
</reference>
<organism evidence="2 3">
    <name type="scientific">Saccharicrinis carchari</name>
    <dbReference type="NCBI Taxonomy" id="1168039"/>
    <lineage>
        <taxon>Bacteria</taxon>
        <taxon>Pseudomonadati</taxon>
        <taxon>Bacteroidota</taxon>
        <taxon>Bacteroidia</taxon>
        <taxon>Marinilabiliales</taxon>
        <taxon>Marinilabiliaceae</taxon>
        <taxon>Saccharicrinis</taxon>
    </lineage>
</organism>
<sequence length="312" mass="35191">MKTLSIFFLIFFLASCKTNSSTKPVRNKKEESGPIKIMTFNMFHGGDAGGQPMSKSIAVMRAAEAGIVGVQESHGYGDPRSDLSAQMAGNMGWRHVDQGSYDAIMTKYTIEETSNNKMAVKIKIDKDKFLWIINCHLMYIPYQPYQLNNKKYGDYPFLSTEEEAIAAANKTRKKEVDKLVKIVEEKIKDGWPVIVTGDFNEPSHLDWTQAAAAAGIKKIKVEWPSTRAFTNIGMKDAYRSYRPDEVKYPGNTWTSFDSPGEIHDRIDFIFYIGDQLELISAEVVGESLDKADIAVQNYPSDHRAVVATFEWK</sequence>
<keyword evidence="3" id="KW-1185">Reference proteome</keyword>
<keyword evidence="2" id="KW-0540">Nuclease</keyword>
<dbReference type="PROSITE" id="PS51257">
    <property type="entry name" value="PROKAR_LIPOPROTEIN"/>
    <property type="match status" value="1"/>
</dbReference>
<dbReference type="PANTHER" id="PTHR41349:SF1">
    <property type="entry name" value="PROTEIN CBG08683"/>
    <property type="match status" value="1"/>
</dbReference>
<feature type="domain" description="Endonuclease/exonuclease/phosphatase" evidence="1">
    <location>
        <begin position="38"/>
        <end position="302"/>
    </location>
</feature>
<evidence type="ECO:0000313" key="3">
    <source>
        <dbReference type="Proteomes" id="UP000319040"/>
    </source>
</evidence>
<dbReference type="PANTHER" id="PTHR41349">
    <property type="match status" value="1"/>
</dbReference>
<keyword evidence="2" id="KW-0269">Exonuclease</keyword>
<dbReference type="Pfam" id="PF03372">
    <property type="entry name" value="Exo_endo_phos"/>
    <property type="match status" value="1"/>
</dbReference>
<dbReference type="RefSeq" id="WP_142532543.1">
    <property type="nucleotide sequence ID" value="NZ_FXTB01000002.1"/>
</dbReference>
<dbReference type="SUPFAM" id="SSF56219">
    <property type="entry name" value="DNase I-like"/>
    <property type="match status" value="1"/>
</dbReference>
<dbReference type="InterPro" id="IPR005135">
    <property type="entry name" value="Endo/exonuclease/phosphatase"/>
</dbReference>
<accession>A0A521C0S3</accession>